<feature type="transmembrane region" description="Helical" evidence="1">
    <location>
        <begin position="20"/>
        <end position="41"/>
    </location>
</feature>
<dbReference type="Proteomes" id="UP000075025">
    <property type="component" value="Unassembled WGS sequence"/>
</dbReference>
<dbReference type="AlphaFoldDB" id="A0A147EWN4"/>
<dbReference type="EMBL" id="LDRT01000072">
    <property type="protein sequence ID" value="KTR93806.1"/>
    <property type="molecule type" value="Genomic_DNA"/>
</dbReference>
<sequence>MVPDYLSQLLDATPPASAVALFVLGAHFGLKVFLVMVTIFGRGKPRKNAERVLKLLVRPKWPRDS</sequence>
<evidence type="ECO:0000313" key="2">
    <source>
        <dbReference type="EMBL" id="KTR93806.1"/>
    </source>
</evidence>
<evidence type="ECO:0000256" key="1">
    <source>
        <dbReference type="SAM" id="Phobius"/>
    </source>
</evidence>
<keyword evidence="1" id="KW-1133">Transmembrane helix</keyword>
<comment type="caution">
    <text evidence="2">The sequence shown here is derived from an EMBL/GenBank/DDBJ whole genome shotgun (WGS) entry which is preliminary data.</text>
</comment>
<protein>
    <submittedName>
        <fullName evidence="2">Uncharacterized protein</fullName>
    </submittedName>
</protein>
<accession>A0A147EWN4</accession>
<gene>
    <name evidence="2" type="ORF">NS220_11235</name>
</gene>
<organism evidence="2 3">
    <name type="scientific">Microbacterium testaceum</name>
    <name type="common">Aureobacterium testaceum</name>
    <name type="synonym">Brevibacterium testaceum</name>
    <dbReference type="NCBI Taxonomy" id="2033"/>
    <lineage>
        <taxon>Bacteria</taxon>
        <taxon>Bacillati</taxon>
        <taxon>Actinomycetota</taxon>
        <taxon>Actinomycetes</taxon>
        <taxon>Micrococcales</taxon>
        <taxon>Microbacteriaceae</taxon>
        <taxon>Microbacterium</taxon>
    </lineage>
</organism>
<reference evidence="2 3" key="1">
    <citation type="journal article" date="2016" name="Front. Microbiol.">
        <title>Genomic Resource of Rice Seed Associated Bacteria.</title>
        <authorList>
            <person name="Midha S."/>
            <person name="Bansal K."/>
            <person name="Sharma S."/>
            <person name="Kumar N."/>
            <person name="Patil P.P."/>
            <person name="Chaudhry V."/>
            <person name="Patil P.B."/>
        </authorList>
    </citation>
    <scope>NUCLEOTIDE SEQUENCE [LARGE SCALE GENOMIC DNA]</scope>
    <source>
        <strain evidence="2 3">NS220</strain>
    </source>
</reference>
<name>A0A147EWN4_MICTE</name>
<dbReference type="PATRIC" id="fig|2033.6.peg.3485"/>
<keyword evidence="1" id="KW-0472">Membrane</keyword>
<keyword evidence="1" id="KW-0812">Transmembrane</keyword>
<proteinExistence type="predicted"/>
<evidence type="ECO:0000313" key="3">
    <source>
        <dbReference type="Proteomes" id="UP000075025"/>
    </source>
</evidence>
<dbReference type="RefSeq" id="WP_058624133.1">
    <property type="nucleotide sequence ID" value="NZ_LDRT01000072.1"/>
</dbReference>